<gene>
    <name evidence="1" type="ORF">TTHERM_00127250</name>
</gene>
<dbReference type="InParanoid" id="I7LUU4"/>
<evidence type="ECO:0000313" key="1">
    <source>
        <dbReference type="EMBL" id="EAR96060.1"/>
    </source>
</evidence>
<proteinExistence type="predicted"/>
<dbReference type="EMBL" id="GG662699">
    <property type="protein sequence ID" value="EAR96060.1"/>
    <property type="molecule type" value="Genomic_DNA"/>
</dbReference>
<organism evidence="1 2">
    <name type="scientific">Tetrahymena thermophila (strain SB210)</name>
    <dbReference type="NCBI Taxonomy" id="312017"/>
    <lineage>
        <taxon>Eukaryota</taxon>
        <taxon>Sar</taxon>
        <taxon>Alveolata</taxon>
        <taxon>Ciliophora</taxon>
        <taxon>Intramacronucleata</taxon>
        <taxon>Oligohymenophorea</taxon>
        <taxon>Hymenostomatida</taxon>
        <taxon>Tetrahymenina</taxon>
        <taxon>Tetrahymenidae</taxon>
        <taxon>Tetrahymena</taxon>
    </lineage>
</organism>
<dbReference type="GeneID" id="7834246"/>
<sequence length="194" mass="22597">MSCAGYRNFQSFGKSQYFKVGTRLWMIKVLGKNTFYKIFTNFLKPFSTLSKSQYTYQIQENEDEKDKMLGFEFVSIPTKQFFTKQIREIQLTQMINKKLNKSTNPFIYQEGLDGLSETKKEDSGVFNCINDKKSFVHSLQLINNPMAMDQFCLDEVETVVSEYDLEECNSLLQESMVISSMDSLYDSTTDTEVY</sequence>
<keyword evidence="2" id="KW-1185">Reference proteome</keyword>
<dbReference type="RefSeq" id="XP_001016305.1">
    <property type="nucleotide sequence ID" value="XM_001016305.3"/>
</dbReference>
<dbReference type="Proteomes" id="UP000009168">
    <property type="component" value="Unassembled WGS sequence"/>
</dbReference>
<name>I7LUU4_TETTS</name>
<reference evidence="2" key="1">
    <citation type="journal article" date="2006" name="PLoS Biol.">
        <title>Macronuclear genome sequence of the ciliate Tetrahymena thermophila, a model eukaryote.</title>
        <authorList>
            <person name="Eisen J.A."/>
            <person name="Coyne R.S."/>
            <person name="Wu M."/>
            <person name="Wu D."/>
            <person name="Thiagarajan M."/>
            <person name="Wortman J.R."/>
            <person name="Badger J.H."/>
            <person name="Ren Q."/>
            <person name="Amedeo P."/>
            <person name="Jones K.M."/>
            <person name="Tallon L.J."/>
            <person name="Delcher A.L."/>
            <person name="Salzberg S.L."/>
            <person name="Silva J.C."/>
            <person name="Haas B.J."/>
            <person name="Majoros W.H."/>
            <person name="Farzad M."/>
            <person name="Carlton J.M."/>
            <person name="Smith R.K. Jr."/>
            <person name="Garg J."/>
            <person name="Pearlman R.E."/>
            <person name="Karrer K.M."/>
            <person name="Sun L."/>
            <person name="Manning G."/>
            <person name="Elde N.C."/>
            <person name="Turkewitz A.P."/>
            <person name="Asai D.J."/>
            <person name="Wilkes D.E."/>
            <person name="Wang Y."/>
            <person name="Cai H."/>
            <person name="Collins K."/>
            <person name="Stewart B.A."/>
            <person name="Lee S.R."/>
            <person name="Wilamowska K."/>
            <person name="Weinberg Z."/>
            <person name="Ruzzo W.L."/>
            <person name="Wloga D."/>
            <person name="Gaertig J."/>
            <person name="Frankel J."/>
            <person name="Tsao C.-C."/>
            <person name="Gorovsky M.A."/>
            <person name="Keeling P.J."/>
            <person name="Waller R.F."/>
            <person name="Patron N.J."/>
            <person name="Cherry J.M."/>
            <person name="Stover N.A."/>
            <person name="Krieger C.J."/>
            <person name="del Toro C."/>
            <person name="Ryder H.F."/>
            <person name="Williamson S.C."/>
            <person name="Barbeau R.A."/>
            <person name="Hamilton E.P."/>
            <person name="Orias E."/>
        </authorList>
    </citation>
    <scope>NUCLEOTIDE SEQUENCE [LARGE SCALE GENOMIC DNA]</scope>
    <source>
        <strain evidence="2">SB210</strain>
    </source>
</reference>
<evidence type="ECO:0000313" key="2">
    <source>
        <dbReference type="Proteomes" id="UP000009168"/>
    </source>
</evidence>
<dbReference type="AlphaFoldDB" id="I7LUU4"/>
<accession>I7LUU4</accession>
<dbReference type="KEGG" id="tet:TTHERM_00127250"/>
<protein>
    <submittedName>
        <fullName evidence="1">Uncharacterized protein</fullName>
    </submittedName>
</protein>
<dbReference type="HOGENOM" id="CLU_1405106_0_0_1"/>